<keyword evidence="1" id="KW-0645">Protease</keyword>
<dbReference type="InterPro" id="IPR009003">
    <property type="entry name" value="Peptidase_S1_PA"/>
</dbReference>
<dbReference type="EMBL" id="OU895880">
    <property type="protein sequence ID" value="CAG9812254.1"/>
    <property type="molecule type" value="Genomic_DNA"/>
</dbReference>
<gene>
    <name evidence="8" type="ORF">CHIRRI_LOCUS15059</name>
</gene>
<keyword evidence="2" id="KW-0378">Hydrolase</keyword>
<dbReference type="Pfam" id="PF00089">
    <property type="entry name" value="Trypsin"/>
    <property type="match status" value="1"/>
</dbReference>
<keyword evidence="4" id="KW-1015">Disulfide bond</keyword>
<organism evidence="8 9">
    <name type="scientific">Chironomus riparius</name>
    <dbReference type="NCBI Taxonomy" id="315576"/>
    <lineage>
        <taxon>Eukaryota</taxon>
        <taxon>Metazoa</taxon>
        <taxon>Ecdysozoa</taxon>
        <taxon>Arthropoda</taxon>
        <taxon>Hexapoda</taxon>
        <taxon>Insecta</taxon>
        <taxon>Pterygota</taxon>
        <taxon>Neoptera</taxon>
        <taxon>Endopterygota</taxon>
        <taxon>Diptera</taxon>
        <taxon>Nematocera</taxon>
        <taxon>Chironomoidea</taxon>
        <taxon>Chironomidae</taxon>
        <taxon>Chironominae</taxon>
        <taxon>Chironomus</taxon>
    </lineage>
</organism>
<evidence type="ECO:0000256" key="5">
    <source>
        <dbReference type="ARBA" id="ARBA00024195"/>
    </source>
</evidence>
<sequence length="248" mass="26901">MIKTIFILVVAIAIVAGRPESKILGGRNAALGEIPYQASLLYWGTDFHFASGVLLNSRWVLTTAKGLFGRAGNSVNIILGIIRRDVPFTHRQSMEIRIHPMFDFNTRQNDVAVVRSAAVIAFTSTISPMTMAPTFTGFGVVADVSGWGSTREDMANEAVILQRASVVTVSCPASDFITFNNNQHICAEAPTGSSGAICTIDVGGPLIADNMLIAISFFHDPRFCGRSPDGYIRISFYRSWIMGNIPLP</sequence>
<dbReference type="SMART" id="SM00020">
    <property type="entry name" value="Tryp_SPc"/>
    <property type="match status" value="1"/>
</dbReference>
<evidence type="ECO:0000256" key="3">
    <source>
        <dbReference type="ARBA" id="ARBA00022825"/>
    </source>
</evidence>
<comment type="similarity">
    <text evidence="5">Belongs to the peptidase S1 family. CLIP subfamily.</text>
</comment>
<dbReference type="GO" id="GO:0004252">
    <property type="term" value="F:serine-type endopeptidase activity"/>
    <property type="evidence" value="ECO:0007669"/>
    <property type="project" value="InterPro"/>
</dbReference>
<reference evidence="8" key="2">
    <citation type="submission" date="2022-10" db="EMBL/GenBank/DDBJ databases">
        <authorList>
            <consortium name="ENA_rothamsted_submissions"/>
            <consortium name="culmorum"/>
            <person name="King R."/>
        </authorList>
    </citation>
    <scope>NUCLEOTIDE SEQUENCE</scope>
</reference>
<dbReference type="SUPFAM" id="SSF50494">
    <property type="entry name" value="Trypsin-like serine proteases"/>
    <property type="match status" value="1"/>
</dbReference>
<accession>A0A9N9SA59</accession>
<name>A0A9N9SA59_9DIPT</name>
<keyword evidence="9" id="KW-1185">Reference proteome</keyword>
<evidence type="ECO:0000256" key="1">
    <source>
        <dbReference type="ARBA" id="ARBA00022670"/>
    </source>
</evidence>
<dbReference type="AlphaFoldDB" id="A0A9N9SA59"/>
<feature type="domain" description="Peptidase S1" evidence="7">
    <location>
        <begin position="22"/>
        <end position="241"/>
    </location>
</feature>
<evidence type="ECO:0000259" key="7">
    <source>
        <dbReference type="SMART" id="SM00020"/>
    </source>
</evidence>
<reference evidence="8" key="1">
    <citation type="submission" date="2022-01" db="EMBL/GenBank/DDBJ databases">
        <authorList>
            <person name="King R."/>
        </authorList>
    </citation>
    <scope>NUCLEOTIDE SEQUENCE</scope>
</reference>
<feature type="signal peptide" evidence="6">
    <location>
        <begin position="1"/>
        <end position="17"/>
    </location>
</feature>
<dbReference type="InterPro" id="IPR001254">
    <property type="entry name" value="Trypsin_dom"/>
</dbReference>
<dbReference type="CDD" id="cd00190">
    <property type="entry name" value="Tryp_SPc"/>
    <property type="match status" value="1"/>
</dbReference>
<feature type="chain" id="PRO_5040227913" description="Peptidase S1 domain-containing protein" evidence="6">
    <location>
        <begin position="18"/>
        <end position="248"/>
    </location>
</feature>
<evidence type="ECO:0000313" key="9">
    <source>
        <dbReference type="Proteomes" id="UP001153620"/>
    </source>
</evidence>
<dbReference type="GO" id="GO:0006508">
    <property type="term" value="P:proteolysis"/>
    <property type="evidence" value="ECO:0007669"/>
    <property type="project" value="UniProtKB-KW"/>
</dbReference>
<dbReference type="InterPro" id="IPR050430">
    <property type="entry name" value="Peptidase_S1"/>
</dbReference>
<dbReference type="Proteomes" id="UP001153620">
    <property type="component" value="Chromosome 4"/>
</dbReference>
<proteinExistence type="inferred from homology"/>
<protein>
    <recommendedName>
        <fullName evidence="7">Peptidase S1 domain-containing protein</fullName>
    </recommendedName>
</protein>
<evidence type="ECO:0000313" key="8">
    <source>
        <dbReference type="EMBL" id="CAG9812254.1"/>
    </source>
</evidence>
<dbReference type="OrthoDB" id="8440449at2759"/>
<dbReference type="PANTHER" id="PTHR24276">
    <property type="entry name" value="POLYSERASE-RELATED"/>
    <property type="match status" value="1"/>
</dbReference>
<keyword evidence="3" id="KW-0720">Serine protease</keyword>
<evidence type="ECO:0000256" key="6">
    <source>
        <dbReference type="SAM" id="SignalP"/>
    </source>
</evidence>
<evidence type="ECO:0000256" key="4">
    <source>
        <dbReference type="ARBA" id="ARBA00023157"/>
    </source>
</evidence>
<dbReference type="Gene3D" id="2.40.10.10">
    <property type="entry name" value="Trypsin-like serine proteases"/>
    <property type="match status" value="1"/>
</dbReference>
<dbReference type="PANTHER" id="PTHR24276:SF91">
    <property type="entry name" value="AT26814P-RELATED"/>
    <property type="match status" value="1"/>
</dbReference>
<evidence type="ECO:0000256" key="2">
    <source>
        <dbReference type="ARBA" id="ARBA00022801"/>
    </source>
</evidence>
<dbReference type="InterPro" id="IPR043504">
    <property type="entry name" value="Peptidase_S1_PA_chymotrypsin"/>
</dbReference>
<keyword evidence="6" id="KW-0732">Signal</keyword>